<reference evidence="2 3" key="1">
    <citation type="submission" date="2024-08" db="EMBL/GenBank/DDBJ databases">
        <title>Clostridium lapicellarii sp. nov., and Clostridium renhuaiense sp. nov., two species isolated from the mud in a fermentation cellar used for producing sauce-flavour Chinese liquors.</title>
        <authorList>
            <person name="Yang F."/>
            <person name="Wang H."/>
            <person name="Chen L.Q."/>
            <person name="Zhou N."/>
            <person name="Lu J.J."/>
            <person name="Pu X.X."/>
            <person name="Wan B."/>
            <person name="Wang L."/>
            <person name="Liu S.J."/>
        </authorList>
    </citation>
    <scope>NUCLEOTIDE SEQUENCE [LARGE SCALE GENOMIC DNA]</scope>
    <source>
        <strain evidence="2 3">MT-113</strain>
    </source>
</reference>
<dbReference type="Gene3D" id="3.40.109.10">
    <property type="entry name" value="NADH Oxidase"/>
    <property type="match status" value="1"/>
</dbReference>
<keyword evidence="3" id="KW-1185">Reference proteome</keyword>
<dbReference type="InterPro" id="IPR000415">
    <property type="entry name" value="Nitroreductase-like"/>
</dbReference>
<feature type="domain" description="Nitroreductase" evidence="1">
    <location>
        <begin position="62"/>
        <end position="146"/>
    </location>
</feature>
<accession>A0ABV4DS44</accession>
<dbReference type="RefSeq" id="WP_294180578.1">
    <property type="nucleotide sequence ID" value="NZ_JBGFFE010000001.1"/>
</dbReference>
<gene>
    <name evidence="2" type="ORF">AB8S09_00215</name>
</gene>
<dbReference type="Pfam" id="PF00881">
    <property type="entry name" value="Nitroreductase"/>
    <property type="match status" value="2"/>
</dbReference>
<dbReference type="EMBL" id="JBGFFE010000001">
    <property type="protein sequence ID" value="MEY8762069.1"/>
    <property type="molecule type" value="Genomic_DNA"/>
</dbReference>
<sequence length="168" mass="19178">MNAILERKSIRKYTDKMISKEIIEKILKAGMSAPSAVDEQPWQFIVIDDKDTLNEITKIHPYSQMLKEASHAIVVCGDMRLKKVDEDFWIQDCSAAAENMLVMAQALGLGAVWLGVYPIEERFEGIGKLLKLPEQIIPFCVISLGYPGEKKNAGDRYNPERVHWNKWQ</sequence>
<dbReference type="PANTHER" id="PTHR23026">
    <property type="entry name" value="NADPH NITROREDUCTASE"/>
    <property type="match status" value="1"/>
</dbReference>
<dbReference type="CDD" id="cd02150">
    <property type="entry name" value="nitroreductase"/>
    <property type="match status" value="1"/>
</dbReference>
<protein>
    <submittedName>
        <fullName evidence="2">Nitroreductase family protein</fullName>
    </submittedName>
</protein>
<comment type="caution">
    <text evidence="2">The sequence shown here is derived from an EMBL/GenBank/DDBJ whole genome shotgun (WGS) entry which is preliminary data.</text>
</comment>
<name>A0ABV4DS44_9CLOT</name>
<evidence type="ECO:0000259" key="1">
    <source>
        <dbReference type="Pfam" id="PF00881"/>
    </source>
</evidence>
<dbReference type="SUPFAM" id="SSF55469">
    <property type="entry name" value="FMN-dependent nitroreductase-like"/>
    <property type="match status" value="1"/>
</dbReference>
<dbReference type="InterPro" id="IPR050627">
    <property type="entry name" value="Nitroreductase/BluB"/>
</dbReference>
<evidence type="ECO:0000313" key="2">
    <source>
        <dbReference type="EMBL" id="MEY8762069.1"/>
    </source>
</evidence>
<dbReference type="InterPro" id="IPR029479">
    <property type="entry name" value="Nitroreductase"/>
</dbReference>
<feature type="domain" description="Nitroreductase" evidence="1">
    <location>
        <begin position="4"/>
        <end position="57"/>
    </location>
</feature>
<dbReference type="Proteomes" id="UP001565220">
    <property type="component" value="Unassembled WGS sequence"/>
</dbReference>
<dbReference type="PANTHER" id="PTHR23026:SF123">
    <property type="entry name" value="NAD(P)H NITROREDUCTASE RV3131-RELATED"/>
    <property type="match status" value="1"/>
</dbReference>
<proteinExistence type="predicted"/>
<organism evidence="2 3">
    <name type="scientific">Clostridium lapidicellarium</name>
    <dbReference type="NCBI Taxonomy" id="3240931"/>
    <lineage>
        <taxon>Bacteria</taxon>
        <taxon>Bacillati</taxon>
        <taxon>Bacillota</taxon>
        <taxon>Clostridia</taxon>
        <taxon>Eubacteriales</taxon>
        <taxon>Clostridiaceae</taxon>
        <taxon>Clostridium</taxon>
    </lineage>
</organism>
<evidence type="ECO:0000313" key="3">
    <source>
        <dbReference type="Proteomes" id="UP001565220"/>
    </source>
</evidence>